<dbReference type="InterPro" id="IPR036188">
    <property type="entry name" value="FAD/NAD-bd_sf"/>
</dbReference>
<keyword evidence="2" id="KW-0285">Flavoprotein</keyword>
<protein>
    <submittedName>
        <fullName evidence="6">NADPH-dependent 2,4-dienoyl-CoA reductase/sulfur reductase-like enzyme</fullName>
    </submittedName>
</protein>
<reference evidence="6 7" key="1">
    <citation type="submission" date="2020-03" db="EMBL/GenBank/DDBJ databases">
        <title>Sequencing the genomes of 1000 actinobacteria strains.</title>
        <authorList>
            <person name="Klenk H.-P."/>
        </authorList>
    </citation>
    <scope>NUCLEOTIDE SEQUENCE [LARGE SCALE GENOMIC DNA]</scope>
    <source>
        <strain evidence="6 7">DSM 45490</strain>
    </source>
</reference>
<evidence type="ECO:0000259" key="5">
    <source>
        <dbReference type="Pfam" id="PF07992"/>
    </source>
</evidence>
<dbReference type="InterPro" id="IPR016156">
    <property type="entry name" value="FAD/NAD-linked_Rdtase_dimer_sf"/>
</dbReference>
<keyword evidence="4" id="KW-0560">Oxidoreductase</keyword>
<comment type="cofactor">
    <cofactor evidence="1">
        <name>FAD</name>
        <dbReference type="ChEBI" id="CHEBI:57692"/>
    </cofactor>
</comment>
<evidence type="ECO:0000313" key="6">
    <source>
        <dbReference type="EMBL" id="NIK62391.1"/>
    </source>
</evidence>
<dbReference type="InterPro" id="IPR050446">
    <property type="entry name" value="FAD-oxidoreductase/Apoptosis"/>
</dbReference>
<dbReference type="Gene3D" id="3.30.390.30">
    <property type="match status" value="1"/>
</dbReference>
<dbReference type="Pfam" id="PF07992">
    <property type="entry name" value="Pyr_redox_2"/>
    <property type="match status" value="1"/>
</dbReference>
<comment type="caution">
    <text evidence="6">The sequence shown here is derived from an EMBL/GenBank/DDBJ whole genome shotgun (WGS) entry which is preliminary data.</text>
</comment>
<dbReference type="GO" id="GO:0005737">
    <property type="term" value="C:cytoplasm"/>
    <property type="evidence" value="ECO:0007669"/>
    <property type="project" value="TreeGrafter"/>
</dbReference>
<gene>
    <name evidence="6" type="ORF">BJY22_008108</name>
</gene>
<sequence length="380" mass="40631">MKTIAVVGAGLAGLSAARELRTLGWGGRLVVAGGEKHLPYRRPPLSKEFLTEQVDLSLVDEHEVDAEWWRNHWATELDPGRRRILFHSGATLAFDGVIIATGLRARALPPRLRHPLVHVLRTLDDAVRLRRRLASGDRALVIGGGFIGSEVASALAAKGKHVTLVARRDLPLEHALGTPVAAQLAALHRRHGVDLRLGRHVTQLTSAGTGLLASLDNGDEVAADFAIAALGSEPAVEWLASSGLDVVGGVQLGADGLAAPGVAAAGDVARSPHPLLGGELVRVEHYSNAVDQGVRAARAVLGLDPGPPPLPSFWTQVHDWRLQSVGFTGADLDVNVGTEDRSGRLVAEYRREGRLVGAVVEGSPRLLHHYRRELLHEENR</sequence>
<dbReference type="Proteomes" id="UP000555407">
    <property type="component" value="Unassembled WGS sequence"/>
</dbReference>
<organism evidence="6 7">
    <name type="scientific">Kribbella shirazensis</name>
    <dbReference type="NCBI Taxonomy" id="1105143"/>
    <lineage>
        <taxon>Bacteria</taxon>
        <taxon>Bacillati</taxon>
        <taxon>Actinomycetota</taxon>
        <taxon>Actinomycetes</taxon>
        <taxon>Propionibacteriales</taxon>
        <taxon>Kribbellaceae</taxon>
        <taxon>Kribbella</taxon>
    </lineage>
</organism>
<evidence type="ECO:0000256" key="4">
    <source>
        <dbReference type="ARBA" id="ARBA00023002"/>
    </source>
</evidence>
<name>A0A7X6A5C8_9ACTN</name>
<dbReference type="PRINTS" id="PR00368">
    <property type="entry name" value="FADPNR"/>
</dbReference>
<dbReference type="PANTHER" id="PTHR43557:SF2">
    <property type="entry name" value="RIESKE DOMAIN-CONTAINING PROTEIN-RELATED"/>
    <property type="match status" value="1"/>
</dbReference>
<evidence type="ECO:0000256" key="3">
    <source>
        <dbReference type="ARBA" id="ARBA00022827"/>
    </source>
</evidence>
<dbReference type="GO" id="GO:0016651">
    <property type="term" value="F:oxidoreductase activity, acting on NAD(P)H"/>
    <property type="evidence" value="ECO:0007669"/>
    <property type="project" value="TreeGrafter"/>
</dbReference>
<dbReference type="SUPFAM" id="SSF55424">
    <property type="entry name" value="FAD/NAD-linked reductases, dimerisation (C-terminal) domain"/>
    <property type="match status" value="1"/>
</dbReference>
<accession>A0A7X6A5C8</accession>
<dbReference type="RefSeq" id="WP_167217500.1">
    <property type="nucleotide sequence ID" value="NZ_JAASRO010000001.1"/>
</dbReference>
<dbReference type="SUPFAM" id="SSF51905">
    <property type="entry name" value="FAD/NAD(P)-binding domain"/>
    <property type="match status" value="2"/>
</dbReference>
<feature type="domain" description="FAD/NAD(P)-binding" evidence="5">
    <location>
        <begin position="3"/>
        <end position="293"/>
    </location>
</feature>
<dbReference type="InterPro" id="IPR023753">
    <property type="entry name" value="FAD/NAD-binding_dom"/>
</dbReference>
<dbReference type="EMBL" id="JAASRO010000001">
    <property type="protein sequence ID" value="NIK62391.1"/>
    <property type="molecule type" value="Genomic_DNA"/>
</dbReference>
<keyword evidence="3" id="KW-0274">FAD</keyword>
<dbReference type="PANTHER" id="PTHR43557">
    <property type="entry name" value="APOPTOSIS-INDUCING FACTOR 1"/>
    <property type="match status" value="1"/>
</dbReference>
<evidence type="ECO:0000256" key="1">
    <source>
        <dbReference type="ARBA" id="ARBA00001974"/>
    </source>
</evidence>
<dbReference type="Gene3D" id="3.50.50.60">
    <property type="entry name" value="FAD/NAD(P)-binding domain"/>
    <property type="match status" value="2"/>
</dbReference>
<dbReference type="AlphaFoldDB" id="A0A7X6A5C8"/>
<dbReference type="PRINTS" id="PR00469">
    <property type="entry name" value="PNDRDTASEII"/>
</dbReference>
<evidence type="ECO:0000313" key="7">
    <source>
        <dbReference type="Proteomes" id="UP000555407"/>
    </source>
</evidence>
<proteinExistence type="predicted"/>
<evidence type="ECO:0000256" key="2">
    <source>
        <dbReference type="ARBA" id="ARBA00022630"/>
    </source>
</evidence>
<keyword evidence="7" id="KW-1185">Reference proteome</keyword>